<reference evidence="1 2" key="1">
    <citation type="journal article" date="2013" name="BMC Genomics">
        <title>The miniature genome of a carnivorous plant Genlisea aurea contains a low number of genes and short non-coding sequences.</title>
        <authorList>
            <person name="Leushkin E.V."/>
            <person name="Sutormin R.A."/>
            <person name="Nabieva E.R."/>
            <person name="Penin A.A."/>
            <person name="Kondrashov A.S."/>
            <person name="Logacheva M.D."/>
        </authorList>
    </citation>
    <scope>NUCLEOTIDE SEQUENCE [LARGE SCALE GENOMIC DNA]</scope>
</reference>
<comment type="caution">
    <text evidence="1">The sequence shown here is derived from an EMBL/GenBank/DDBJ whole genome shotgun (WGS) entry which is preliminary data.</text>
</comment>
<dbReference type="Gene3D" id="2.30.40.10">
    <property type="entry name" value="Urease, subunit C, domain 1"/>
    <property type="match status" value="1"/>
</dbReference>
<evidence type="ECO:0000313" key="1">
    <source>
        <dbReference type="EMBL" id="EPS63857.1"/>
    </source>
</evidence>
<accession>S8DVF9</accession>
<feature type="non-terminal residue" evidence="1">
    <location>
        <position position="1"/>
    </location>
</feature>
<name>S8DVF9_9LAMI</name>
<dbReference type="AlphaFoldDB" id="S8DVF9"/>
<organism evidence="1 2">
    <name type="scientific">Genlisea aurea</name>
    <dbReference type="NCBI Taxonomy" id="192259"/>
    <lineage>
        <taxon>Eukaryota</taxon>
        <taxon>Viridiplantae</taxon>
        <taxon>Streptophyta</taxon>
        <taxon>Embryophyta</taxon>
        <taxon>Tracheophyta</taxon>
        <taxon>Spermatophyta</taxon>
        <taxon>Magnoliopsida</taxon>
        <taxon>eudicotyledons</taxon>
        <taxon>Gunneridae</taxon>
        <taxon>Pentapetalae</taxon>
        <taxon>asterids</taxon>
        <taxon>lamiids</taxon>
        <taxon>Lamiales</taxon>
        <taxon>Lentibulariaceae</taxon>
        <taxon>Genlisea</taxon>
    </lineage>
</organism>
<dbReference type="OrthoDB" id="1734934at2759"/>
<protein>
    <recommendedName>
        <fullName evidence="3">Amidohydrolase-related domain-containing protein</fullName>
    </recommendedName>
</protein>
<dbReference type="SUPFAM" id="SSF51338">
    <property type="entry name" value="Composite domain of metallo-dependent hydrolases"/>
    <property type="match status" value="1"/>
</dbReference>
<sequence>GGIAEGNDADIAVWDPEADLGEVLFMKHPSISAYVGIGSIVSETMKGQVLATFVRGNLVYRRGNHAASPCGRVILSSPTPE</sequence>
<evidence type="ECO:0000313" key="2">
    <source>
        <dbReference type="Proteomes" id="UP000015453"/>
    </source>
</evidence>
<proteinExistence type="predicted"/>
<dbReference type="GO" id="GO:0016810">
    <property type="term" value="F:hydrolase activity, acting on carbon-nitrogen (but not peptide) bonds"/>
    <property type="evidence" value="ECO:0007669"/>
    <property type="project" value="InterPro"/>
</dbReference>
<dbReference type="InterPro" id="IPR011059">
    <property type="entry name" value="Metal-dep_hydrolase_composite"/>
</dbReference>
<gene>
    <name evidence="1" type="ORF">M569_10926</name>
</gene>
<keyword evidence="2" id="KW-1185">Reference proteome</keyword>
<dbReference type="EMBL" id="AUSU01005199">
    <property type="protein sequence ID" value="EPS63857.1"/>
    <property type="molecule type" value="Genomic_DNA"/>
</dbReference>
<dbReference type="Proteomes" id="UP000015453">
    <property type="component" value="Unassembled WGS sequence"/>
</dbReference>
<evidence type="ECO:0008006" key="3">
    <source>
        <dbReference type="Google" id="ProtNLM"/>
    </source>
</evidence>